<sequence>MMNPIGDRLIWLVLGLVVGWLSGWLVFGWRRGKAPPAPRAELHPAMPTTVAAPAEALPEHVEAVASSRLIDVGAARAAGFNMKHADDLTIIEGIGPKIDELFRANGVASLVQVAHLGVQDMLYILERGGPSFHLANPDTWAEQARLASENRWKELKHLQEELIGGISPTAGT</sequence>
<dbReference type="RefSeq" id="WP_343789626.1">
    <property type="nucleotide sequence ID" value="NZ_BAAAEU010000007.1"/>
</dbReference>
<organism evidence="2 3">
    <name type="scientific">Dokdonella soli</name>
    <dbReference type="NCBI Taxonomy" id="529810"/>
    <lineage>
        <taxon>Bacteria</taxon>
        <taxon>Pseudomonadati</taxon>
        <taxon>Pseudomonadota</taxon>
        <taxon>Gammaproteobacteria</taxon>
        <taxon>Lysobacterales</taxon>
        <taxon>Rhodanobacteraceae</taxon>
        <taxon>Dokdonella</taxon>
    </lineage>
</organism>
<keyword evidence="3" id="KW-1185">Reference proteome</keyword>
<proteinExistence type="predicted"/>
<evidence type="ECO:0000256" key="1">
    <source>
        <dbReference type="SAM" id="Phobius"/>
    </source>
</evidence>
<keyword evidence="1" id="KW-0472">Membrane</keyword>
<gene>
    <name evidence="2" type="ORF">GCM10009105_17360</name>
</gene>
<reference evidence="2 3" key="1">
    <citation type="journal article" date="2019" name="Int. J. Syst. Evol. Microbiol.">
        <title>The Global Catalogue of Microorganisms (GCM) 10K type strain sequencing project: providing services to taxonomists for standard genome sequencing and annotation.</title>
        <authorList>
            <consortium name="The Broad Institute Genomics Platform"/>
            <consortium name="The Broad Institute Genome Sequencing Center for Infectious Disease"/>
            <person name="Wu L."/>
            <person name="Ma J."/>
        </authorList>
    </citation>
    <scope>NUCLEOTIDE SEQUENCE [LARGE SCALE GENOMIC DNA]</scope>
    <source>
        <strain evidence="2 3">JCM 15421</strain>
    </source>
</reference>
<keyword evidence="1" id="KW-0812">Transmembrane</keyword>
<protein>
    <recommendedName>
        <fullName evidence="4">DUF4332 domain-containing protein</fullName>
    </recommendedName>
</protein>
<comment type="caution">
    <text evidence="2">The sequence shown here is derived from an EMBL/GenBank/DDBJ whole genome shotgun (WGS) entry which is preliminary data.</text>
</comment>
<feature type="transmembrane region" description="Helical" evidence="1">
    <location>
        <begin position="9"/>
        <end position="29"/>
    </location>
</feature>
<evidence type="ECO:0000313" key="2">
    <source>
        <dbReference type="EMBL" id="GAA0713700.1"/>
    </source>
</evidence>
<dbReference type="EMBL" id="BAAAEU010000007">
    <property type="protein sequence ID" value="GAA0713700.1"/>
    <property type="molecule type" value="Genomic_DNA"/>
</dbReference>
<keyword evidence="1" id="KW-1133">Transmembrane helix</keyword>
<dbReference type="Proteomes" id="UP001501523">
    <property type="component" value="Unassembled WGS sequence"/>
</dbReference>
<evidence type="ECO:0008006" key="4">
    <source>
        <dbReference type="Google" id="ProtNLM"/>
    </source>
</evidence>
<evidence type="ECO:0000313" key="3">
    <source>
        <dbReference type="Proteomes" id="UP001501523"/>
    </source>
</evidence>
<name>A0ABN1IHU5_9GAMM</name>
<accession>A0ABN1IHU5</accession>